<comment type="similarity">
    <text evidence="1">Belongs to the protein kinase superfamily. STE Ser/Thr protein kinase family. STE20 subfamily.</text>
</comment>
<dbReference type="GO" id="GO:0016301">
    <property type="term" value="F:kinase activity"/>
    <property type="evidence" value="ECO:0007669"/>
    <property type="project" value="UniProtKB-KW"/>
</dbReference>
<feature type="domain" description="Protein kinase" evidence="6">
    <location>
        <begin position="1"/>
        <end position="325"/>
    </location>
</feature>
<comment type="caution">
    <text evidence="7">The sequence shown here is derived from an EMBL/GenBank/DDBJ whole genome shotgun (WGS) entry which is preliminary data.</text>
</comment>
<feature type="transmembrane region" description="Helical" evidence="5">
    <location>
        <begin position="438"/>
        <end position="461"/>
    </location>
</feature>
<dbReference type="InterPro" id="IPR000719">
    <property type="entry name" value="Prot_kinase_dom"/>
</dbReference>
<evidence type="ECO:0000256" key="1">
    <source>
        <dbReference type="ARBA" id="ARBA00008874"/>
    </source>
</evidence>
<evidence type="ECO:0000256" key="4">
    <source>
        <dbReference type="SAM" id="MobiDB-lite"/>
    </source>
</evidence>
<keyword evidence="5" id="KW-0812">Transmembrane</keyword>
<organism evidence="7 8">
    <name type="scientific">Streptantibioticus ferralitis</name>
    <dbReference type="NCBI Taxonomy" id="236510"/>
    <lineage>
        <taxon>Bacteria</taxon>
        <taxon>Bacillati</taxon>
        <taxon>Actinomycetota</taxon>
        <taxon>Actinomycetes</taxon>
        <taxon>Kitasatosporales</taxon>
        <taxon>Streptomycetaceae</taxon>
        <taxon>Streptantibioticus</taxon>
    </lineage>
</organism>
<dbReference type="SMART" id="SM00220">
    <property type="entry name" value="S_TKc"/>
    <property type="match status" value="1"/>
</dbReference>
<sequence>MDEYAGRVLAGRYRLPRSPADEFELVETRAFDTYSGQEVLVRQLLLPEIVHAEVVGAGPEQDAVPRGGGDVAGRALEAARAAAAIPDHPALVQVFDVLVEDGSLWVVSELVPARPIASLLADRRLSPYRAAEVAADLLAGLRALHTHGWAHRNITARTVLVCEDGRAMLDGLAFGAAQEALCGYDPVPQEVLTATGPEDPPERGGWAGPDSALAMERARQARITVVGPVTERWSPEQAGPVHQNWQLAPPVGPAADLWALGALLFRCVQGHPPFPEESATELVDLVCAEPPAYAEDCGPLRPVIESLLRQDPTERPEFEELRGWLRSLIRSAPEPDIGSRMVQVPAGPGDPHKLPVVRRKGELVRLRKRRRPGGDAMGAPPHGRHARGRGQRTSPGPVDGSGARGRPETSGEAVEVRRRTGELSQSGAAAPRGGARRLGVLLVGLVFLLLLALVLYAVLFMPKGAGGVDSRSLPAQVSGGVDAGRSPTLSMSSPAHDGPTPTDRSTLQTPALGSDFTVRGDAAGFSVAVHNGWTRTAGPNGEIVFSSGGDVLQLVIVRGRDSAGTYGTDPLAYQDREPELAPFRSSTWSSAAGLKRLDAGGAAAAEGEFTWRDPQSGNQVYGRNMAIARGGRYDVILLTGPDDQQSVISDYFDKAAQTFRANG</sequence>
<name>A0ABT5Z299_9ACTN</name>
<keyword evidence="2" id="KW-0547">Nucleotide-binding</keyword>
<dbReference type="EMBL" id="JARHTQ010000012">
    <property type="protein sequence ID" value="MDF2257951.1"/>
    <property type="molecule type" value="Genomic_DNA"/>
</dbReference>
<evidence type="ECO:0000313" key="8">
    <source>
        <dbReference type="Proteomes" id="UP001220022"/>
    </source>
</evidence>
<evidence type="ECO:0000259" key="6">
    <source>
        <dbReference type="PROSITE" id="PS50011"/>
    </source>
</evidence>
<evidence type="ECO:0000313" key="7">
    <source>
        <dbReference type="EMBL" id="MDF2257951.1"/>
    </source>
</evidence>
<dbReference type="InterPro" id="IPR011009">
    <property type="entry name" value="Kinase-like_dom_sf"/>
</dbReference>
<dbReference type="Gene3D" id="1.10.510.10">
    <property type="entry name" value="Transferase(Phosphotransferase) domain 1"/>
    <property type="match status" value="1"/>
</dbReference>
<evidence type="ECO:0000256" key="2">
    <source>
        <dbReference type="ARBA" id="ARBA00022741"/>
    </source>
</evidence>
<dbReference type="InterPro" id="IPR001245">
    <property type="entry name" value="Ser-Thr/Tyr_kinase_cat_dom"/>
</dbReference>
<dbReference type="InterPro" id="IPR051931">
    <property type="entry name" value="PAK3-like"/>
</dbReference>
<keyword evidence="3" id="KW-0067">ATP-binding</keyword>
<keyword evidence="5" id="KW-1133">Transmembrane helix</keyword>
<keyword evidence="8" id="KW-1185">Reference proteome</keyword>
<proteinExistence type="inferred from homology"/>
<protein>
    <submittedName>
        <fullName evidence="7">Protein kinase</fullName>
    </submittedName>
</protein>
<dbReference type="PROSITE" id="PS50011">
    <property type="entry name" value="PROTEIN_KINASE_DOM"/>
    <property type="match status" value="1"/>
</dbReference>
<accession>A0ABT5Z299</accession>
<gene>
    <name evidence="7" type="ORF">P2L57_20180</name>
</gene>
<keyword evidence="7" id="KW-0808">Transferase</keyword>
<dbReference type="PANTHER" id="PTHR45832:SF22">
    <property type="entry name" value="SERINE_THREONINE-PROTEIN KINASE SAMKA-RELATED"/>
    <property type="match status" value="1"/>
</dbReference>
<evidence type="ECO:0000256" key="3">
    <source>
        <dbReference type="ARBA" id="ARBA00022840"/>
    </source>
</evidence>
<dbReference type="Pfam" id="PF07714">
    <property type="entry name" value="PK_Tyr_Ser-Thr"/>
    <property type="match status" value="1"/>
</dbReference>
<dbReference type="SUPFAM" id="SSF56112">
    <property type="entry name" value="Protein kinase-like (PK-like)"/>
    <property type="match status" value="1"/>
</dbReference>
<feature type="region of interest" description="Disordered" evidence="4">
    <location>
        <begin position="342"/>
        <end position="431"/>
    </location>
</feature>
<feature type="compositionally biased region" description="Polar residues" evidence="4">
    <location>
        <begin position="502"/>
        <end position="511"/>
    </location>
</feature>
<dbReference type="Proteomes" id="UP001220022">
    <property type="component" value="Unassembled WGS sequence"/>
</dbReference>
<dbReference type="PANTHER" id="PTHR45832">
    <property type="entry name" value="SERINE/THREONINE-PROTEIN KINASE SAMKA-RELATED-RELATED"/>
    <property type="match status" value="1"/>
</dbReference>
<feature type="compositionally biased region" description="Basic and acidic residues" evidence="4">
    <location>
        <begin position="405"/>
        <end position="421"/>
    </location>
</feature>
<evidence type="ECO:0000256" key="5">
    <source>
        <dbReference type="SAM" id="Phobius"/>
    </source>
</evidence>
<reference evidence="7 8" key="1">
    <citation type="submission" date="2023-03" db="EMBL/GenBank/DDBJ databases">
        <title>Draft genome sequence of type strain Streptomyces ferralitis JCM 14344.</title>
        <authorList>
            <person name="Klaysubun C."/>
            <person name="Duangmal K."/>
        </authorList>
    </citation>
    <scope>NUCLEOTIDE SEQUENCE [LARGE SCALE GENOMIC DNA]</scope>
    <source>
        <strain evidence="7 8">JCM 14344</strain>
    </source>
</reference>
<keyword evidence="7" id="KW-0418">Kinase</keyword>
<feature type="region of interest" description="Disordered" evidence="4">
    <location>
        <begin position="469"/>
        <end position="512"/>
    </location>
</feature>
<keyword evidence="5" id="KW-0472">Membrane</keyword>